<comment type="caution">
    <text evidence="1">The sequence shown here is derived from an EMBL/GenBank/DDBJ whole genome shotgun (WGS) entry which is preliminary data.</text>
</comment>
<keyword evidence="2" id="KW-1185">Reference proteome</keyword>
<proteinExistence type="predicted"/>
<accession>A0ACC3SN41</accession>
<organism evidence="1 2">
    <name type="scientific">Zalaria obscura</name>
    <dbReference type="NCBI Taxonomy" id="2024903"/>
    <lineage>
        <taxon>Eukaryota</taxon>
        <taxon>Fungi</taxon>
        <taxon>Dikarya</taxon>
        <taxon>Ascomycota</taxon>
        <taxon>Pezizomycotina</taxon>
        <taxon>Dothideomycetes</taxon>
        <taxon>Dothideomycetidae</taxon>
        <taxon>Dothideales</taxon>
        <taxon>Zalariaceae</taxon>
        <taxon>Zalaria</taxon>
    </lineage>
</organism>
<dbReference type="EMBL" id="JAMKPW020000003">
    <property type="protein sequence ID" value="KAK8219793.1"/>
    <property type="molecule type" value="Genomic_DNA"/>
</dbReference>
<name>A0ACC3SN41_9PEZI</name>
<protein>
    <submittedName>
        <fullName evidence="1">Uncharacterized protein</fullName>
    </submittedName>
</protein>
<evidence type="ECO:0000313" key="1">
    <source>
        <dbReference type="EMBL" id="KAK8219793.1"/>
    </source>
</evidence>
<evidence type="ECO:0000313" key="2">
    <source>
        <dbReference type="Proteomes" id="UP001320706"/>
    </source>
</evidence>
<reference evidence="1" key="1">
    <citation type="submission" date="2024-02" db="EMBL/GenBank/DDBJ databases">
        <title>Metagenome Assembled Genome of Zalaria obscura JY119.</title>
        <authorList>
            <person name="Vighnesh L."/>
            <person name="Jagadeeshwari U."/>
            <person name="Venkata Ramana C."/>
            <person name="Sasikala C."/>
        </authorList>
    </citation>
    <scope>NUCLEOTIDE SEQUENCE</scope>
    <source>
        <strain evidence="1">JY119</strain>
    </source>
</reference>
<dbReference type="Proteomes" id="UP001320706">
    <property type="component" value="Unassembled WGS sequence"/>
</dbReference>
<sequence>MAADEIVEDLSTPGTVHLVDLEGTMHAQHAKGGAHDIVLIPAPSQDPDDPLNWSPRRKALSTASVCVYTLMVGIASAAIYSVLEPISDATGLTLNDLNSGTGYMFLAFGWGCLFWQPLALQYGKRPVYLFSILATLAIQVWAPYTKSNGQWIANKVLQGFVGAPIESLCEISVADVYFQHERGTYIAVYALLLAGSNFLAPVFAGFIADGMGWQWVLYWCAIFCAIGFVFLFFFMEETNYSRHHIAGVAPAPPSPTDSSPATPVSDEKSALPREGATSPELEASDAPQMHYKMKTYMDKIKLFQAADLRKPNHLGGMVARPLIFLTFPVIFYAGFSYGSNLVWFNVLNATASLILGGAPYNFAASMVGLSYLSPLVGVAIASFYTGVIGDKIVLKIARRNKGILESEHRLWLFAPSLLLIPFGLILWGVGAAHHINWFGCVFAMGVIALTNTVGIQLSVSYCIDSYRDLSGEAMVTVILVRNTMSFAIGYGITPWVDNMGLQNAFILAAFAGLAQCLSFLVMVKYGKTLRKQSAARYRKYVEQMASSGMIH</sequence>
<gene>
    <name evidence="1" type="ORF">M8818_000767</name>
</gene>